<evidence type="ECO:0000313" key="4">
    <source>
        <dbReference type="Proteomes" id="UP000245771"/>
    </source>
</evidence>
<reference evidence="3 4" key="1">
    <citation type="journal article" date="2018" name="Mol. Biol. Evol.">
        <title>Broad Genomic Sampling Reveals a Smut Pathogenic Ancestry of the Fungal Clade Ustilaginomycotina.</title>
        <authorList>
            <person name="Kijpornyongpan T."/>
            <person name="Mondo S.J."/>
            <person name="Barry K."/>
            <person name="Sandor L."/>
            <person name="Lee J."/>
            <person name="Lipzen A."/>
            <person name="Pangilinan J."/>
            <person name="LaButti K."/>
            <person name="Hainaut M."/>
            <person name="Henrissat B."/>
            <person name="Grigoriev I.V."/>
            <person name="Spatafora J.W."/>
            <person name="Aime M.C."/>
        </authorList>
    </citation>
    <scope>NUCLEOTIDE SEQUENCE [LARGE SCALE GENOMIC DNA]</scope>
    <source>
        <strain evidence="3 4">MCA 3882</strain>
    </source>
</reference>
<dbReference type="GeneID" id="37023270"/>
<keyword evidence="4" id="KW-1185">Reference proteome</keyword>
<keyword evidence="2" id="KW-0732">Signal</keyword>
<protein>
    <recommendedName>
        <fullName evidence="5">BZIP domain-containing protein</fullName>
    </recommendedName>
</protein>
<evidence type="ECO:0000256" key="1">
    <source>
        <dbReference type="SAM" id="MobiDB-lite"/>
    </source>
</evidence>
<feature type="compositionally biased region" description="Polar residues" evidence="1">
    <location>
        <begin position="53"/>
        <end position="73"/>
    </location>
</feature>
<accession>A0A316V6B0</accession>
<proteinExistence type="predicted"/>
<dbReference type="InParanoid" id="A0A316V6B0"/>
<dbReference type="RefSeq" id="XP_025352313.1">
    <property type="nucleotide sequence ID" value="XM_025501489.1"/>
</dbReference>
<evidence type="ECO:0008006" key="5">
    <source>
        <dbReference type="Google" id="ProtNLM"/>
    </source>
</evidence>
<feature type="chain" id="PRO_5016427181" description="BZIP domain-containing protein" evidence="2">
    <location>
        <begin position="21"/>
        <end position="197"/>
    </location>
</feature>
<name>A0A316V6B0_9BASI</name>
<dbReference type="Proteomes" id="UP000245771">
    <property type="component" value="Unassembled WGS sequence"/>
</dbReference>
<dbReference type="AlphaFoldDB" id="A0A316V6B0"/>
<organism evidence="3 4">
    <name type="scientific">Meira miltonrushii</name>
    <dbReference type="NCBI Taxonomy" id="1280837"/>
    <lineage>
        <taxon>Eukaryota</taxon>
        <taxon>Fungi</taxon>
        <taxon>Dikarya</taxon>
        <taxon>Basidiomycota</taxon>
        <taxon>Ustilaginomycotina</taxon>
        <taxon>Exobasidiomycetes</taxon>
        <taxon>Exobasidiales</taxon>
        <taxon>Brachybasidiaceae</taxon>
        <taxon>Meira</taxon>
    </lineage>
</organism>
<evidence type="ECO:0000313" key="3">
    <source>
        <dbReference type="EMBL" id="PWN32011.1"/>
    </source>
</evidence>
<evidence type="ECO:0000256" key="2">
    <source>
        <dbReference type="SAM" id="SignalP"/>
    </source>
</evidence>
<feature type="signal peptide" evidence="2">
    <location>
        <begin position="1"/>
        <end position="20"/>
    </location>
</feature>
<dbReference type="EMBL" id="KZ819606">
    <property type="protein sequence ID" value="PWN32011.1"/>
    <property type="molecule type" value="Genomic_DNA"/>
</dbReference>
<gene>
    <name evidence="3" type="ORF">FA14DRAFT_185914</name>
</gene>
<feature type="region of interest" description="Disordered" evidence="1">
    <location>
        <begin position="21"/>
        <end position="74"/>
    </location>
</feature>
<sequence length="197" mass="22942">MSIFVSLLLVLLWHQQFSHAMSPQSSSPESNDEGIDLSLRLGPSPKSKKVSSEETVQQAISPNPQPNANQQVELHSPPKWDKVTRAQYQREYRIMLKKVDKERLQGYDKRKNVRSREKYEKLDERTKAQIKQRNNELNRQSYHLRKLRSGKTTRQGKFILQLQQKAADKTATPEELAFLHQLNQATQRSKARKPGQR</sequence>